<protein>
    <recommendedName>
        <fullName evidence="4">DUF192 domain-containing protein</fullName>
    </recommendedName>
</protein>
<feature type="chain" id="PRO_5007908760" description="DUF192 domain-containing protein" evidence="1">
    <location>
        <begin position="26"/>
        <end position="159"/>
    </location>
</feature>
<sequence>MSIAYLFKRRAGAFAWASALLLANAALPVQGNPAAPLPVITIQAGMHLIHAEVADTPETRQTGLMFRRELAANAGMLFVFEAPDVQCFWMRNTYIPLSIAFLDKQGGIVNIADMQPQDDTPHCSEEPVSQALEMPQGWFAERGFAAGAVLRGLPAPVQP</sequence>
<dbReference type="PANTHER" id="PTHR37953:SF1">
    <property type="entry name" value="UPF0127 PROTEIN MJ1496"/>
    <property type="match status" value="1"/>
</dbReference>
<dbReference type="InterPro" id="IPR003795">
    <property type="entry name" value="DUF192"/>
</dbReference>
<dbReference type="PATRIC" id="fig|206506.3.peg.943"/>
<keyword evidence="1" id="KW-0732">Signal</keyword>
<organism evidence="2 3">
    <name type="scientific">Kerstersia gyiorum</name>
    <dbReference type="NCBI Taxonomy" id="206506"/>
    <lineage>
        <taxon>Bacteria</taxon>
        <taxon>Pseudomonadati</taxon>
        <taxon>Pseudomonadota</taxon>
        <taxon>Betaproteobacteria</taxon>
        <taxon>Burkholderiales</taxon>
        <taxon>Alcaligenaceae</taxon>
        <taxon>Kerstersia</taxon>
    </lineage>
</organism>
<dbReference type="PANTHER" id="PTHR37953">
    <property type="entry name" value="UPF0127 PROTEIN MJ1496"/>
    <property type="match status" value="1"/>
</dbReference>
<keyword evidence="3" id="KW-1185">Reference proteome</keyword>
<dbReference type="Pfam" id="PF02643">
    <property type="entry name" value="DUF192"/>
    <property type="match status" value="1"/>
</dbReference>
<evidence type="ECO:0000256" key="1">
    <source>
        <dbReference type="SAM" id="SignalP"/>
    </source>
</evidence>
<feature type="signal peptide" evidence="1">
    <location>
        <begin position="1"/>
        <end position="25"/>
    </location>
</feature>
<accession>A0A171KTX0</accession>
<gene>
    <name evidence="2" type="ORF">AAV32_04355</name>
</gene>
<comment type="caution">
    <text evidence="2">The sequence shown here is derived from an EMBL/GenBank/DDBJ whole genome shotgun (WGS) entry which is preliminary data.</text>
</comment>
<dbReference type="RefSeq" id="WP_068368051.1">
    <property type="nucleotide sequence ID" value="NZ_LBNE01000002.1"/>
</dbReference>
<dbReference type="Gene3D" id="2.60.120.1140">
    <property type="entry name" value="Protein of unknown function DUF192"/>
    <property type="match status" value="1"/>
</dbReference>
<evidence type="ECO:0000313" key="2">
    <source>
        <dbReference type="EMBL" id="KKO72337.1"/>
    </source>
</evidence>
<dbReference type="AlphaFoldDB" id="A0A171KTX0"/>
<reference evidence="2 3" key="1">
    <citation type="submission" date="2015-04" db="EMBL/GenBank/DDBJ databases">
        <title>Genome sequence of Kerstersia gyiorum CG1.</title>
        <authorList>
            <person name="Greninger A.L."/>
            <person name="Kozyreva V."/>
            <person name="Chaturvedi V."/>
        </authorList>
    </citation>
    <scope>NUCLEOTIDE SEQUENCE [LARGE SCALE GENOMIC DNA]</scope>
    <source>
        <strain evidence="2 3">CG1</strain>
    </source>
</reference>
<dbReference type="EMBL" id="LBNE01000002">
    <property type="protein sequence ID" value="KKO72337.1"/>
    <property type="molecule type" value="Genomic_DNA"/>
</dbReference>
<proteinExistence type="predicted"/>
<dbReference type="InterPro" id="IPR038695">
    <property type="entry name" value="Saro_0823-like_sf"/>
</dbReference>
<evidence type="ECO:0000313" key="3">
    <source>
        <dbReference type="Proteomes" id="UP000078084"/>
    </source>
</evidence>
<evidence type="ECO:0008006" key="4">
    <source>
        <dbReference type="Google" id="ProtNLM"/>
    </source>
</evidence>
<dbReference type="Proteomes" id="UP000078084">
    <property type="component" value="Unassembled WGS sequence"/>
</dbReference>
<name>A0A171KTX0_9BURK</name>
<dbReference type="STRING" id="206506.AAV32_04355"/>